<proteinExistence type="predicted"/>
<name>A0AAD4HAM3_9FUNG</name>
<organism evidence="1 2">
    <name type="scientific">Linnemannia exigua</name>
    <dbReference type="NCBI Taxonomy" id="604196"/>
    <lineage>
        <taxon>Eukaryota</taxon>
        <taxon>Fungi</taxon>
        <taxon>Fungi incertae sedis</taxon>
        <taxon>Mucoromycota</taxon>
        <taxon>Mortierellomycotina</taxon>
        <taxon>Mortierellomycetes</taxon>
        <taxon>Mortierellales</taxon>
        <taxon>Mortierellaceae</taxon>
        <taxon>Linnemannia</taxon>
    </lineage>
</organism>
<gene>
    <name evidence="1" type="ORF">BGZ95_002372</name>
</gene>
<dbReference type="EMBL" id="JAAAIL010000150">
    <property type="protein sequence ID" value="KAG0279066.1"/>
    <property type="molecule type" value="Genomic_DNA"/>
</dbReference>
<evidence type="ECO:0000313" key="1">
    <source>
        <dbReference type="EMBL" id="KAG0279066.1"/>
    </source>
</evidence>
<dbReference type="Proteomes" id="UP001194580">
    <property type="component" value="Unassembled WGS sequence"/>
</dbReference>
<comment type="caution">
    <text evidence="1">The sequence shown here is derived from an EMBL/GenBank/DDBJ whole genome shotgun (WGS) entry which is preliminary data.</text>
</comment>
<accession>A0AAD4HAM3</accession>
<sequence>MSPSTYSACVRFFKTTELVDLLVPNLRSHDLVQLLQVNHQFHDATLPFFWRILNVRSGCRPNQLLDSQSALQSLGENAHFVHYLKTRPVFTAFYVASVMTTQRKLIAEAFGVNNLEIPNWLPPMATFQNQDHFPFTPMTSLHRLSCSMKWRDDELNQHEHKRDFDARAHLIHVCWMIMFTPSLTHITLEDLSAPSPLFFRLLIRGLYRLMSLRNLEIRSDELEFSVLSTVRTLFDCLPLSLYSLGLAFNIEDDLLDDESCNFQATPSDQDWEEGPLVKRDGPLTNLVRLKLPVLSTGYRAVAINSILEQCPKLQTFSIPTLSSQYTGQSVGSIIQEHCPSIRWVLIRDAQRYQGICVLDLLEAIPHPQLELLIKDADYVEQQPFRMDTVLQNHIPTWRLVKFAGFCKVSGTTIKAMLAGCPALEELDLRSKVPGDAYVMLDEIVVTDWVCHKLRFLRVAVGLNIEDQVSENAEEVQRREDYFRDLARQIGNLHRLRVLILAAVTVDSFGKPILGEFGFSGIFTLEDTASGRHGHLSFLSELRNLKDVRGNLIRRALNQPKVLERAEVEFIAEHWPMMKKNQGCEFVPRVLKETTIEMTFPVFLEWLDWQRPLMKLTLAAGYLQYVVEGE</sequence>
<protein>
    <submittedName>
        <fullName evidence="1">Uncharacterized protein</fullName>
    </submittedName>
</protein>
<dbReference type="InterPro" id="IPR032675">
    <property type="entry name" value="LRR_dom_sf"/>
</dbReference>
<keyword evidence="2" id="KW-1185">Reference proteome</keyword>
<reference evidence="1" key="1">
    <citation type="journal article" date="2020" name="Fungal Divers.">
        <title>Resolving the Mortierellaceae phylogeny through synthesis of multi-gene phylogenetics and phylogenomics.</title>
        <authorList>
            <person name="Vandepol N."/>
            <person name="Liber J."/>
            <person name="Desiro A."/>
            <person name="Na H."/>
            <person name="Kennedy M."/>
            <person name="Barry K."/>
            <person name="Grigoriev I.V."/>
            <person name="Miller A.N."/>
            <person name="O'Donnell K."/>
            <person name="Stajich J.E."/>
            <person name="Bonito G."/>
        </authorList>
    </citation>
    <scope>NUCLEOTIDE SEQUENCE</scope>
    <source>
        <strain evidence="1">NRRL 28262</strain>
    </source>
</reference>
<evidence type="ECO:0000313" key="2">
    <source>
        <dbReference type="Proteomes" id="UP001194580"/>
    </source>
</evidence>
<dbReference type="Gene3D" id="3.80.10.10">
    <property type="entry name" value="Ribonuclease Inhibitor"/>
    <property type="match status" value="1"/>
</dbReference>
<dbReference type="SUPFAM" id="SSF52047">
    <property type="entry name" value="RNI-like"/>
    <property type="match status" value="1"/>
</dbReference>
<dbReference type="AlphaFoldDB" id="A0AAD4HAM3"/>